<evidence type="ECO:0000256" key="2">
    <source>
        <dbReference type="SAM" id="Phobius"/>
    </source>
</evidence>
<dbReference type="Proteomes" id="UP000092382">
    <property type="component" value="Unassembled WGS sequence"/>
</dbReference>
<feature type="transmembrane region" description="Helical" evidence="2">
    <location>
        <begin position="480"/>
        <end position="505"/>
    </location>
</feature>
<dbReference type="PATRIC" id="fig|1710894.3.peg.1158"/>
<gene>
    <name evidence="3" type="ORF">AN481_14470</name>
</gene>
<dbReference type="EMBL" id="LJOY01000052">
    <property type="protein sequence ID" value="OBQ23998.1"/>
    <property type="molecule type" value="Genomic_DNA"/>
</dbReference>
<feature type="coiled-coil region" evidence="1">
    <location>
        <begin position="319"/>
        <end position="346"/>
    </location>
</feature>
<keyword evidence="2" id="KW-1133">Transmembrane helix</keyword>
<keyword evidence="2" id="KW-0472">Membrane</keyword>
<keyword evidence="2" id="KW-0812">Transmembrane</keyword>
<evidence type="ECO:0000313" key="4">
    <source>
        <dbReference type="Proteomes" id="UP000092382"/>
    </source>
</evidence>
<comment type="caution">
    <text evidence="3">The sequence shown here is derived from an EMBL/GenBank/DDBJ whole genome shotgun (WGS) entry which is preliminary data.</text>
</comment>
<name>A0A1B7VSV9_APHFL</name>
<protein>
    <submittedName>
        <fullName evidence="3">Uncharacterized protein</fullName>
    </submittedName>
</protein>
<evidence type="ECO:0000313" key="3">
    <source>
        <dbReference type="EMBL" id="OBQ23998.1"/>
    </source>
</evidence>
<reference evidence="3 4" key="1">
    <citation type="submission" date="2015-09" db="EMBL/GenBank/DDBJ databases">
        <title>Whole genome shotgun sequence assembly of Aphanizomenon flos-aquae UKL13.</title>
        <authorList>
            <person name="Driscoll C."/>
        </authorList>
    </citation>
    <scope>NUCLEOTIDE SEQUENCE [LARGE SCALE GENOMIC DNA]</scope>
    <source>
        <strain evidence="3">MDT13</strain>
    </source>
</reference>
<sequence>MNLPFILDVVLGLMFIYLILSLLASEIQELLTTVLQWRAQHLRKSIEILLAGDTQNSENPEIIQLVNKIYSNPLIQSINQEAKGLLATLPRKVTWAIGSFFSLWRKSSSRFKKETIFGDQKRSAPSYIGGENFANTFMDTLQLPILIKKLTQIRLEQFKNERLDDIRQILIQLQVYINNRELSSEFATNIAADYRQLELEYNRIIEDFYKDKYDIYTSINRMRDSLDKYIESFGANIGNYEDILDKPLRELKFLRKDIFEDAEKAIVIGGLKPNINEVVKSIKKGSNVYGEVIAAIQDKDSETYKKIKELIDILPDSVVDNIETMAKRAQIKAKSAEEGINLLRKEIENSFDSSMERAGGVYKRNAKGVAILIGITLAITANADTFHIIKRLSKDSLLREIIVNKASEVVPPGSNYSDVKNLDTNKILKEVELPIGWTNVNLQQQICQPDVSSTQEFCPTDNNSEKQINWKNVRLGDLPIFGVLRVIAGWLVSGIAIAMGAPFWFDLLGKVMNVRNAGKKSNQSHENQDQ</sequence>
<accession>A0A1B7VSV9</accession>
<dbReference type="AlphaFoldDB" id="A0A1B7VSV9"/>
<proteinExistence type="predicted"/>
<organism evidence="3 4">
    <name type="scientific">Aphanizomenon flos-aquae LD13</name>
    <dbReference type="NCBI Taxonomy" id="1710894"/>
    <lineage>
        <taxon>Bacteria</taxon>
        <taxon>Bacillati</taxon>
        <taxon>Cyanobacteriota</taxon>
        <taxon>Cyanophyceae</taxon>
        <taxon>Nostocales</taxon>
        <taxon>Aphanizomenonaceae</taxon>
        <taxon>Aphanizomenon</taxon>
    </lineage>
</organism>
<feature type="transmembrane region" description="Helical" evidence="2">
    <location>
        <begin position="6"/>
        <end position="24"/>
    </location>
</feature>
<dbReference type="STRING" id="1803587.GCA_001593825_00533"/>
<evidence type="ECO:0000256" key="1">
    <source>
        <dbReference type="SAM" id="Coils"/>
    </source>
</evidence>
<keyword evidence="1" id="KW-0175">Coiled coil</keyword>